<comment type="pathway">
    <text evidence="5">Metabolic intermediate biosynthesis; prephenate biosynthesis; prephenate from chorismate: step 1/1.</text>
</comment>
<dbReference type="PROSITE" id="PS51168">
    <property type="entry name" value="CHORISMATE_MUT_2"/>
    <property type="match status" value="1"/>
</dbReference>
<evidence type="ECO:0000256" key="3">
    <source>
        <dbReference type="ARBA" id="ARBA00004496"/>
    </source>
</evidence>
<accession>A0A520S1A8</accession>
<evidence type="ECO:0000256" key="10">
    <source>
        <dbReference type="ARBA" id="ARBA00022605"/>
    </source>
</evidence>
<protein>
    <recommendedName>
        <fullName evidence="8">Bifunctional chorismate mutase/prephenate dehydratase</fullName>
        <ecNumber evidence="7">4.2.1.51</ecNumber>
        <ecNumber evidence="6">5.4.99.5</ecNumber>
    </recommendedName>
    <alternativeName>
        <fullName evidence="17">Chorismate mutase-prephenate dehydratase</fullName>
    </alternativeName>
    <alternativeName>
        <fullName evidence="16">p-protein</fullName>
    </alternativeName>
</protein>
<keyword evidence="15" id="KW-0511">Multifunctional enzyme</keyword>
<dbReference type="Proteomes" id="UP000316199">
    <property type="component" value="Unassembled WGS sequence"/>
</dbReference>
<dbReference type="EMBL" id="SHAG01000015">
    <property type="protein sequence ID" value="RZO76247.1"/>
    <property type="molecule type" value="Genomic_DNA"/>
</dbReference>
<dbReference type="GO" id="GO:0046417">
    <property type="term" value="P:chorismate metabolic process"/>
    <property type="evidence" value="ECO:0007669"/>
    <property type="project" value="InterPro"/>
</dbReference>
<evidence type="ECO:0000256" key="4">
    <source>
        <dbReference type="ARBA" id="ARBA00004741"/>
    </source>
</evidence>
<dbReference type="PROSITE" id="PS51171">
    <property type="entry name" value="PREPHENATE_DEHYDR_3"/>
    <property type="match status" value="1"/>
</dbReference>
<feature type="domain" description="Chorismate mutase" evidence="21">
    <location>
        <begin position="1"/>
        <end position="95"/>
    </location>
</feature>
<dbReference type="Pfam" id="PF00800">
    <property type="entry name" value="PDT"/>
    <property type="match status" value="1"/>
</dbReference>
<evidence type="ECO:0000256" key="13">
    <source>
        <dbReference type="ARBA" id="ARBA00023235"/>
    </source>
</evidence>
<dbReference type="UniPathway" id="UPA00120">
    <property type="reaction ID" value="UER00203"/>
</dbReference>
<dbReference type="EC" id="4.2.1.51" evidence="7"/>
<dbReference type="Gene3D" id="1.20.59.10">
    <property type="entry name" value="Chorismate mutase"/>
    <property type="match status" value="1"/>
</dbReference>
<evidence type="ECO:0000256" key="6">
    <source>
        <dbReference type="ARBA" id="ARBA00012404"/>
    </source>
</evidence>
<dbReference type="FunFam" id="3.30.70.260:FF:000012">
    <property type="entry name" value="Prephenate dehydratase"/>
    <property type="match status" value="1"/>
</dbReference>
<evidence type="ECO:0000256" key="12">
    <source>
        <dbReference type="ARBA" id="ARBA00023222"/>
    </source>
</evidence>
<dbReference type="EC" id="5.4.99.5" evidence="6"/>
<proteinExistence type="predicted"/>
<dbReference type="InterPro" id="IPR010957">
    <property type="entry name" value="G/b/e-P-prot_chorismate_mutase"/>
</dbReference>
<reference evidence="24 25" key="1">
    <citation type="submission" date="2019-02" db="EMBL/GenBank/DDBJ databases">
        <title>Prokaryotic population dynamics and viral predation in marine succession experiment using metagenomics: the confinement effect.</title>
        <authorList>
            <person name="Haro-Moreno J.M."/>
            <person name="Rodriguez-Valera F."/>
            <person name="Lopez-Perez M."/>
        </authorList>
    </citation>
    <scope>NUCLEOTIDE SEQUENCE [LARGE SCALE GENOMIC DNA]</scope>
    <source>
        <strain evidence="24">MED-G157</strain>
    </source>
</reference>
<evidence type="ECO:0000313" key="25">
    <source>
        <dbReference type="Proteomes" id="UP000316199"/>
    </source>
</evidence>
<evidence type="ECO:0000256" key="8">
    <source>
        <dbReference type="ARBA" id="ARBA00014401"/>
    </source>
</evidence>
<dbReference type="FunFam" id="1.20.59.10:FF:000004">
    <property type="entry name" value="Prephenate dehydratase"/>
    <property type="match status" value="1"/>
</dbReference>
<comment type="pathway">
    <text evidence="4">Amino-acid biosynthesis; L-phenylalanine biosynthesis; phenylpyruvate from prephenate: step 1/1.</text>
</comment>
<dbReference type="InterPro" id="IPR002912">
    <property type="entry name" value="ACT_dom"/>
</dbReference>
<comment type="caution">
    <text evidence="24">The sequence shown here is derived from an EMBL/GenBank/DDBJ whole genome shotgun (WGS) entry which is preliminary data.</text>
</comment>
<comment type="catalytic activity">
    <reaction evidence="1">
        <text>chorismate = prephenate</text>
        <dbReference type="Rhea" id="RHEA:13897"/>
        <dbReference type="ChEBI" id="CHEBI:29748"/>
        <dbReference type="ChEBI" id="CHEBI:29934"/>
        <dbReference type="EC" id="5.4.99.5"/>
    </reaction>
</comment>
<dbReference type="PANTHER" id="PTHR21022:SF19">
    <property type="entry name" value="PREPHENATE DEHYDRATASE-RELATED"/>
    <property type="match status" value="1"/>
</dbReference>
<evidence type="ECO:0000259" key="21">
    <source>
        <dbReference type="PROSITE" id="PS51168"/>
    </source>
</evidence>
<evidence type="ECO:0000256" key="19">
    <source>
        <dbReference type="PIRSR" id="PIRSR001500-2"/>
    </source>
</evidence>
<organism evidence="24 25">
    <name type="scientific">OM182 bacterium</name>
    <dbReference type="NCBI Taxonomy" id="2510334"/>
    <lineage>
        <taxon>Bacteria</taxon>
        <taxon>Pseudomonadati</taxon>
        <taxon>Pseudomonadota</taxon>
        <taxon>Gammaproteobacteria</taxon>
        <taxon>OMG group</taxon>
        <taxon>OM182 clade</taxon>
    </lineage>
</organism>
<dbReference type="AlphaFoldDB" id="A0A520S1A8"/>
<dbReference type="InterPro" id="IPR002701">
    <property type="entry name" value="CM_II_prokaryot"/>
</dbReference>
<dbReference type="GO" id="GO:0005737">
    <property type="term" value="C:cytoplasm"/>
    <property type="evidence" value="ECO:0007669"/>
    <property type="project" value="UniProtKB-SubCell"/>
</dbReference>
<dbReference type="InterPro" id="IPR045865">
    <property type="entry name" value="ACT-like_dom_sf"/>
</dbReference>
<comment type="subcellular location">
    <subcellularLocation>
        <location evidence="3">Cytoplasm</location>
    </subcellularLocation>
</comment>
<dbReference type="InterPro" id="IPR036979">
    <property type="entry name" value="CM_dom_sf"/>
</dbReference>
<keyword evidence="13" id="KW-0413">Isomerase</keyword>
<sequence length="365" mass="40879">MNKELGLEELRERIDSLDERLLQLLNERAQCAQDIAKVKQIESVEEEPVFYRPEREAKVLRHLVERNSGPLTGEKVSQIFRQIMSACLALEQPLKIAYLGPEGTFTHIASRKNFGDSVLGLPMATQDEVFREVESESCNYGVVPVENSTEGFVSHTLDNFLESKLKICGEVELRVNHNLMVTERYCDLGIEKIYAHQQTLGQCRRWLDSNFPEVPKIAVTSNGEAARRIVDEKGAAAIAPDVCADIYNLQILSSSIEDFTDNTTRFIIIGRENVGASGTDKTSIMVSTKNEPGALYKLLGPFHRNGVSLTSIETRPSRVGVWSYVFFIDFEGHRDDPAVIEVLNDIDKDALEVKILGSYPKALTT</sequence>
<keyword evidence="20" id="KW-0175">Coiled coil</keyword>
<dbReference type="InterPro" id="IPR001086">
    <property type="entry name" value="Preph_deHydtase"/>
</dbReference>
<dbReference type="SUPFAM" id="SSF48600">
    <property type="entry name" value="Chorismate mutase II"/>
    <property type="match status" value="1"/>
</dbReference>
<dbReference type="PANTHER" id="PTHR21022">
    <property type="entry name" value="PREPHENATE DEHYDRATASE P PROTEIN"/>
    <property type="match status" value="1"/>
</dbReference>
<dbReference type="GO" id="GO:0009094">
    <property type="term" value="P:L-phenylalanine biosynthetic process"/>
    <property type="evidence" value="ECO:0007669"/>
    <property type="project" value="UniProtKB-UniPathway"/>
</dbReference>
<keyword evidence="10" id="KW-0028">Amino-acid biosynthesis</keyword>
<dbReference type="Pfam" id="PF01817">
    <property type="entry name" value="CM_2"/>
    <property type="match status" value="1"/>
</dbReference>
<evidence type="ECO:0000256" key="11">
    <source>
        <dbReference type="ARBA" id="ARBA00023141"/>
    </source>
</evidence>
<evidence type="ECO:0000256" key="7">
    <source>
        <dbReference type="ARBA" id="ARBA00013147"/>
    </source>
</evidence>
<evidence type="ECO:0000259" key="23">
    <source>
        <dbReference type="PROSITE" id="PS51671"/>
    </source>
</evidence>
<evidence type="ECO:0000259" key="22">
    <source>
        <dbReference type="PROSITE" id="PS51171"/>
    </source>
</evidence>
<evidence type="ECO:0000256" key="2">
    <source>
        <dbReference type="ARBA" id="ARBA00002364"/>
    </source>
</evidence>
<dbReference type="GO" id="GO:0004106">
    <property type="term" value="F:chorismate mutase activity"/>
    <property type="evidence" value="ECO:0007669"/>
    <property type="project" value="UniProtKB-EC"/>
</dbReference>
<comment type="catalytic activity">
    <reaction evidence="18">
        <text>prephenate + H(+) = 3-phenylpyruvate + CO2 + H2O</text>
        <dbReference type="Rhea" id="RHEA:21648"/>
        <dbReference type="ChEBI" id="CHEBI:15377"/>
        <dbReference type="ChEBI" id="CHEBI:15378"/>
        <dbReference type="ChEBI" id="CHEBI:16526"/>
        <dbReference type="ChEBI" id="CHEBI:18005"/>
        <dbReference type="ChEBI" id="CHEBI:29934"/>
        <dbReference type="EC" id="4.2.1.51"/>
    </reaction>
</comment>
<evidence type="ECO:0000256" key="18">
    <source>
        <dbReference type="ARBA" id="ARBA00047848"/>
    </source>
</evidence>
<dbReference type="Gene3D" id="3.30.70.260">
    <property type="match status" value="1"/>
</dbReference>
<dbReference type="SMART" id="SM00830">
    <property type="entry name" value="CM_2"/>
    <property type="match status" value="1"/>
</dbReference>
<evidence type="ECO:0000313" key="24">
    <source>
        <dbReference type="EMBL" id="RZO76247.1"/>
    </source>
</evidence>
<dbReference type="CDD" id="cd13630">
    <property type="entry name" value="PBP2_PDT_1"/>
    <property type="match status" value="1"/>
</dbReference>
<evidence type="ECO:0000256" key="17">
    <source>
        <dbReference type="ARBA" id="ARBA00031520"/>
    </source>
</evidence>
<evidence type="ECO:0000256" key="9">
    <source>
        <dbReference type="ARBA" id="ARBA00022490"/>
    </source>
</evidence>
<dbReference type="SUPFAM" id="SSF55021">
    <property type="entry name" value="ACT-like"/>
    <property type="match status" value="1"/>
</dbReference>
<dbReference type="InterPro" id="IPR018528">
    <property type="entry name" value="Preph_deHydtase_CS"/>
</dbReference>
<keyword evidence="12" id="KW-0584">Phenylalanine biosynthesis</keyword>
<dbReference type="NCBIfam" id="TIGR01807">
    <property type="entry name" value="CM_P2"/>
    <property type="match status" value="1"/>
</dbReference>
<evidence type="ECO:0000256" key="1">
    <source>
        <dbReference type="ARBA" id="ARBA00000824"/>
    </source>
</evidence>
<feature type="coiled-coil region" evidence="20">
    <location>
        <begin position="7"/>
        <end position="34"/>
    </location>
</feature>
<feature type="domain" description="Prephenate dehydratase" evidence="22">
    <location>
        <begin position="95"/>
        <end position="271"/>
    </location>
</feature>
<keyword evidence="14 24" id="KW-0456">Lyase</keyword>
<gene>
    <name evidence="24" type="primary">pheA</name>
    <name evidence="24" type="ORF">EVA68_04800</name>
</gene>
<evidence type="ECO:0000256" key="14">
    <source>
        <dbReference type="ARBA" id="ARBA00023239"/>
    </source>
</evidence>
<feature type="domain" description="ACT" evidence="23">
    <location>
        <begin position="283"/>
        <end position="360"/>
    </location>
</feature>
<name>A0A520S1A8_9GAMM</name>
<comment type="function">
    <text evidence="2">Catalyzes the Claisen rearrangement of chorismate to prephenate and the decarboxylation/dehydration of prephenate to phenylpyruvate.</text>
</comment>
<evidence type="ECO:0000256" key="15">
    <source>
        <dbReference type="ARBA" id="ARBA00023268"/>
    </source>
</evidence>
<feature type="site" description="Essential for prephenate dehydratase activity" evidence="19">
    <location>
        <position position="264"/>
    </location>
</feature>
<keyword evidence="11" id="KW-0057">Aromatic amino acid biosynthesis</keyword>
<dbReference type="FunFam" id="3.40.190.10:FF:000029">
    <property type="entry name" value="Chorismate mutase/Prephenate dehydratase"/>
    <property type="match status" value="1"/>
</dbReference>
<evidence type="ECO:0000256" key="5">
    <source>
        <dbReference type="ARBA" id="ARBA00004817"/>
    </source>
</evidence>
<keyword evidence="9" id="KW-0963">Cytoplasm</keyword>
<dbReference type="GO" id="GO:0004664">
    <property type="term" value="F:prephenate dehydratase activity"/>
    <property type="evidence" value="ECO:0007669"/>
    <property type="project" value="UniProtKB-EC"/>
</dbReference>
<dbReference type="SUPFAM" id="SSF53850">
    <property type="entry name" value="Periplasmic binding protein-like II"/>
    <property type="match status" value="1"/>
</dbReference>
<dbReference type="PROSITE" id="PS00857">
    <property type="entry name" value="PREPHENATE_DEHYDR_1"/>
    <property type="match status" value="1"/>
</dbReference>
<dbReference type="Gene3D" id="3.40.190.10">
    <property type="entry name" value="Periplasmic binding protein-like II"/>
    <property type="match status" value="2"/>
</dbReference>
<dbReference type="NCBIfam" id="NF008865">
    <property type="entry name" value="PRK11898.1"/>
    <property type="match status" value="1"/>
</dbReference>
<evidence type="ECO:0000256" key="20">
    <source>
        <dbReference type="SAM" id="Coils"/>
    </source>
</evidence>
<dbReference type="InterPro" id="IPR036263">
    <property type="entry name" value="Chorismate_II_sf"/>
</dbReference>
<dbReference type="UniPathway" id="UPA00121">
    <property type="reaction ID" value="UER00345"/>
</dbReference>
<evidence type="ECO:0000256" key="16">
    <source>
        <dbReference type="ARBA" id="ARBA00031175"/>
    </source>
</evidence>
<dbReference type="InterPro" id="IPR008242">
    <property type="entry name" value="Chor_mutase/pphenate_deHydtase"/>
</dbReference>
<dbReference type="PROSITE" id="PS51671">
    <property type="entry name" value="ACT"/>
    <property type="match status" value="1"/>
</dbReference>
<dbReference type="PIRSF" id="PIRSF001500">
    <property type="entry name" value="Chor_mut_pdt_Ppr"/>
    <property type="match status" value="1"/>
</dbReference>
<dbReference type="CDD" id="cd04905">
    <property type="entry name" value="ACT_CM-PDT"/>
    <property type="match status" value="1"/>
</dbReference>
<dbReference type="Pfam" id="PF01842">
    <property type="entry name" value="ACT"/>
    <property type="match status" value="1"/>
</dbReference>